<dbReference type="PANTHER" id="PTHR15889">
    <property type="entry name" value="MITOCHONDRIAL RIBOSOMAL PROTEIN L37"/>
    <property type="match status" value="1"/>
</dbReference>
<dbReference type="EMBL" id="OV725079">
    <property type="protein sequence ID" value="CAH1396157.1"/>
    <property type="molecule type" value="Genomic_DNA"/>
</dbReference>
<proteinExistence type="predicted"/>
<evidence type="ECO:0008006" key="3">
    <source>
        <dbReference type="Google" id="ProtNLM"/>
    </source>
</evidence>
<name>A0A9P0H648_NEZVI</name>
<dbReference type="AlphaFoldDB" id="A0A9P0H648"/>
<dbReference type="PANTHER" id="PTHR15889:SF2">
    <property type="entry name" value="LARGE RIBOSOMAL SUBUNIT PROTEIN ML37"/>
    <property type="match status" value="1"/>
</dbReference>
<accession>A0A9P0H648</accession>
<dbReference type="GO" id="GO:0005739">
    <property type="term" value="C:mitochondrion"/>
    <property type="evidence" value="ECO:0007669"/>
    <property type="project" value="TreeGrafter"/>
</dbReference>
<reference evidence="1" key="1">
    <citation type="submission" date="2022-01" db="EMBL/GenBank/DDBJ databases">
        <authorList>
            <person name="King R."/>
        </authorList>
    </citation>
    <scope>NUCLEOTIDE SEQUENCE</scope>
</reference>
<keyword evidence="2" id="KW-1185">Reference proteome</keyword>
<dbReference type="OrthoDB" id="5835618at2759"/>
<gene>
    <name evidence="1" type="ORF">NEZAVI_LOCUS6278</name>
</gene>
<dbReference type="InterPro" id="IPR052482">
    <property type="entry name" value="mtLSU_mL37"/>
</dbReference>
<sequence>MKLSTVRLQQHAGHMFREHWKIQGKKRVLDHGPLKQLQQRGIEFEDALDVIKEKRPEKKILPLKSFEPVPVVAGEAHPDYHEEPCLTYKDHNVLLEGFKQAKVLTNTVEINSDVLPLQQDVSIEQELPLQDKLVKRCIKSSLMYDATQGLLPKRHDPSREAWIFPREYGITDKRRNYLLVNRLLQLCSSFSPQLLGQRSVVNSAKFVVPVTLPSKQKILFSVTGDAVVFADKHPTIERTQQEINSELPDISPLSPVVSLEESNIFKFEPSFPLTSDAKLRKIHTAVVHYNETQVHNLFDSPVTSDQILGRSLMQAWVFAMAQAPQNPTGKLKEPISVQTVHTNGQFFHFSVLQLNSTSCASNTEPKNYFWSFPVMDIFKHCTYEKGLPVFEDYNPRVFRTLLAFYNNC</sequence>
<dbReference type="Proteomes" id="UP001152798">
    <property type="component" value="Chromosome 3"/>
</dbReference>
<evidence type="ECO:0000313" key="1">
    <source>
        <dbReference type="EMBL" id="CAH1396157.1"/>
    </source>
</evidence>
<protein>
    <recommendedName>
        <fullName evidence="3">39S ribosomal protein L37, mitochondrial</fullName>
    </recommendedName>
</protein>
<evidence type="ECO:0000313" key="2">
    <source>
        <dbReference type="Proteomes" id="UP001152798"/>
    </source>
</evidence>
<organism evidence="1 2">
    <name type="scientific">Nezara viridula</name>
    <name type="common">Southern green stink bug</name>
    <name type="synonym">Cimex viridulus</name>
    <dbReference type="NCBI Taxonomy" id="85310"/>
    <lineage>
        <taxon>Eukaryota</taxon>
        <taxon>Metazoa</taxon>
        <taxon>Ecdysozoa</taxon>
        <taxon>Arthropoda</taxon>
        <taxon>Hexapoda</taxon>
        <taxon>Insecta</taxon>
        <taxon>Pterygota</taxon>
        <taxon>Neoptera</taxon>
        <taxon>Paraneoptera</taxon>
        <taxon>Hemiptera</taxon>
        <taxon>Heteroptera</taxon>
        <taxon>Panheteroptera</taxon>
        <taxon>Pentatomomorpha</taxon>
        <taxon>Pentatomoidea</taxon>
        <taxon>Pentatomidae</taxon>
        <taxon>Pentatominae</taxon>
        <taxon>Nezara</taxon>
    </lineage>
</organism>